<comment type="caution">
    <text evidence="10">The sequence shown here is derived from an EMBL/GenBank/DDBJ whole genome shotgun (WGS) entry which is preliminary data.</text>
</comment>
<feature type="domain" description="Nudix hydrolase" evidence="9">
    <location>
        <begin position="12"/>
        <end position="138"/>
    </location>
</feature>
<evidence type="ECO:0000256" key="4">
    <source>
        <dbReference type="ARBA" id="ARBA00022763"/>
    </source>
</evidence>
<dbReference type="GO" id="GO:0006281">
    <property type="term" value="P:DNA repair"/>
    <property type="evidence" value="ECO:0007669"/>
    <property type="project" value="UniProtKB-KW"/>
</dbReference>
<dbReference type="InterPro" id="IPR020084">
    <property type="entry name" value="NUDIX_hydrolase_CS"/>
</dbReference>
<dbReference type="GO" id="GO:0044715">
    <property type="term" value="F:8-oxo-dGDP phosphatase activity"/>
    <property type="evidence" value="ECO:0007669"/>
    <property type="project" value="TreeGrafter"/>
</dbReference>
<dbReference type="GO" id="GO:0044716">
    <property type="term" value="F:8-oxo-GDP phosphatase activity"/>
    <property type="evidence" value="ECO:0007669"/>
    <property type="project" value="TreeGrafter"/>
</dbReference>
<evidence type="ECO:0000313" key="10">
    <source>
        <dbReference type="EMBL" id="KAG7402765.1"/>
    </source>
</evidence>
<dbReference type="EMBL" id="JAELUQ010000017">
    <property type="protein sequence ID" value="KAG7402765.1"/>
    <property type="molecule type" value="Genomic_DNA"/>
</dbReference>
<dbReference type="PROSITE" id="PS00893">
    <property type="entry name" value="NUDIX_BOX"/>
    <property type="match status" value="1"/>
</dbReference>
<reference evidence="10" key="1">
    <citation type="submission" date="2021-04" db="EMBL/GenBank/DDBJ databases">
        <title>First draft genome resource for Brassicaceae pathogens Fusarium oxysporum f. sp. raphani and Fusarium oxysporum f. sp. rapae.</title>
        <authorList>
            <person name="Asai S."/>
        </authorList>
    </citation>
    <scope>NUCLEOTIDE SEQUENCE</scope>
    <source>
        <strain evidence="10">Tf1208</strain>
    </source>
</reference>
<accession>A0A8J5NLU3</accession>
<name>A0A8J5NLU3_FUSOX</name>
<comment type="cofactor">
    <cofactor evidence="1">
        <name>Mg(2+)</name>
        <dbReference type="ChEBI" id="CHEBI:18420"/>
    </cofactor>
</comment>
<dbReference type="PROSITE" id="PS51462">
    <property type="entry name" value="NUDIX"/>
    <property type="match status" value="1"/>
</dbReference>
<evidence type="ECO:0000256" key="5">
    <source>
        <dbReference type="ARBA" id="ARBA00022801"/>
    </source>
</evidence>
<keyword evidence="4" id="KW-0227">DNA damage</keyword>
<keyword evidence="7" id="KW-0234">DNA repair</keyword>
<dbReference type="Pfam" id="PF00293">
    <property type="entry name" value="NUDIX"/>
    <property type="match status" value="1"/>
</dbReference>
<gene>
    <name evidence="10" type="primary">mutT</name>
    <name evidence="10" type="ORF">Forpe1208_v017024</name>
</gene>
<dbReference type="GO" id="GO:0046872">
    <property type="term" value="F:metal ion binding"/>
    <property type="evidence" value="ECO:0007669"/>
    <property type="project" value="UniProtKB-KW"/>
</dbReference>
<evidence type="ECO:0000256" key="8">
    <source>
        <dbReference type="SAM" id="MobiDB-lite"/>
    </source>
</evidence>
<keyword evidence="3" id="KW-0479">Metal-binding</keyword>
<evidence type="ECO:0000256" key="6">
    <source>
        <dbReference type="ARBA" id="ARBA00022842"/>
    </source>
</evidence>
<keyword evidence="6" id="KW-0460">Magnesium</keyword>
<evidence type="ECO:0000313" key="11">
    <source>
        <dbReference type="Proteomes" id="UP000694050"/>
    </source>
</evidence>
<evidence type="ECO:0000259" key="9">
    <source>
        <dbReference type="PROSITE" id="PS51462"/>
    </source>
</evidence>
<dbReference type="InterPro" id="IPR000086">
    <property type="entry name" value="NUDIX_hydrolase_dom"/>
</dbReference>
<feature type="region of interest" description="Disordered" evidence="8">
    <location>
        <begin position="37"/>
        <end position="59"/>
    </location>
</feature>
<evidence type="ECO:0000256" key="1">
    <source>
        <dbReference type="ARBA" id="ARBA00001946"/>
    </source>
</evidence>
<dbReference type="GO" id="GO:0008413">
    <property type="term" value="F:8-oxo-7,8-dihydroguanosine triphosphate pyrophosphatase activity"/>
    <property type="evidence" value="ECO:0007669"/>
    <property type="project" value="TreeGrafter"/>
</dbReference>
<dbReference type="AlphaFoldDB" id="A0A8J5NLU3"/>
<keyword evidence="5" id="KW-0378">Hydrolase</keyword>
<evidence type="ECO:0000256" key="2">
    <source>
        <dbReference type="ARBA" id="ARBA00005582"/>
    </source>
</evidence>
<dbReference type="PANTHER" id="PTHR47707:SF1">
    <property type="entry name" value="NUDIX HYDROLASE FAMILY PROTEIN"/>
    <property type="match status" value="1"/>
</dbReference>
<proteinExistence type="inferred from homology"/>
<protein>
    <submittedName>
        <fullName evidence="10">8-oxo-dGTP diphosphatase</fullName>
    </submittedName>
</protein>
<dbReference type="Proteomes" id="UP000694050">
    <property type="component" value="Unassembled WGS sequence"/>
</dbReference>
<organism evidence="10 11">
    <name type="scientific">Fusarium oxysporum f. sp. rapae</name>
    <dbReference type="NCBI Taxonomy" id="485398"/>
    <lineage>
        <taxon>Eukaryota</taxon>
        <taxon>Fungi</taxon>
        <taxon>Dikarya</taxon>
        <taxon>Ascomycota</taxon>
        <taxon>Pezizomycotina</taxon>
        <taxon>Sordariomycetes</taxon>
        <taxon>Hypocreomycetidae</taxon>
        <taxon>Hypocreales</taxon>
        <taxon>Nectriaceae</taxon>
        <taxon>Fusarium</taxon>
        <taxon>Fusarium oxysporum species complex</taxon>
    </lineage>
</organism>
<evidence type="ECO:0000256" key="7">
    <source>
        <dbReference type="ARBA" id="ARBA00023204"/>
    </source>
</evidence>
<sequence length="138" mass="15571">MSSNERPTYKIPQMNGTMGILVRGKEVLILERRLKNPEISENGPPDSWAFPGGKADNGETPEEAVVREFEEEVGLKVKICPIGDEPLWGVTDDWLDKPWRCHFYIVEQTDHNQQPEVSTCGGLHDISFILGRKSVYSS</sequence>
<comment type="similarity">
    <text evidence="2">Belongs to the Nudix hydrolase family.</text>
</comment>
<dbReference type="InterPro" id="IPR047127">
    <property type="entry name" value="MutT-like"/>
</dbReference>
<dbReference type="CDD" id="cd02883">
    <property type="entry name" value="NUDIX_Hydrolase"/>
    <property type="match status" value="1"/>
</dbReference>
<dbReference type="GO" id="GO:0035539">
    <property type="term" value="F:8-oxo-7,8-dihydrodeoxyguanosine triphosphate pyrophosphatase activity"/>
    <property type="evidence" value="ECO:0007669"/>
    <property type="project" value="TreeGrafter"/>
</dbReference>
<dbReference type="PANTHER" id="PTHR47707">
    <property type="entry name" value="8-OXO-DGTP DIPHOSPHATASE"/>
    <property type="match status" value="1"/>
</dbReference>
<evidence type="ECO:0000256" key="3">
    <source>
        <dbReference type="ARBA" id="ARBA00022723"/>
    </source>
</evidence>